<dbReference type="SUPFAM" id="SSF50978">
    <property type="entry name" value="WD40 repeat-like"/>
    <property type="match status" value="1"/>
</dbReference>
<keyword evidence="1 3" id="KW-0853">WD repeat</keyword>
<accession>A0A8S4FV47</accession>
<organism evidence="4 5">
    <name type="scientific">Plutella xylostella</name>
    <name type="common">Diamondback moth</name>
    <name type="synonym">Plutella maculipennis</name>
    <dbReference type="NCBI Taxonomy" id="51655"/>
    <lineage>
        <taxon>Eukaryota</taxon>
        <taxon>Metazoa</taxon>
        <taxon>Ecdysozoa</taxon>
        <taxon>Arthropoda</taxon>
        <taxon>Hexapoda</taxon>
        <taxon>Insecta</taxon>
        <taxon>Pterygota</taxon>
        <taxon>Neoptera</taxon>
        <taxon>Endopterygota</taxon>
        <taxon>Lepidoptera</taxon>
        <taxon>Glossata</taxon>
        <taxon>Ditrysia</taxon>
        <taxon>Yponomeutoidea</taxon>
        <taxon>Plutellidae</taxon>
        <taxon>Plutella</taxon>
    </lineage>
</organism>
<dbReference type="InterPro" id="IPR015943">
    <property type="entry name" value="WD40/YVTN_repeat-like_dom_sf"/>
</dbReference>
<reference evidence="4" key="1">
    <citation type="submission" date="2020-11" db="EMBL/GenBank/DDBJ databases">
        <authorList>
            <person name="Whiteford S."/>
        </authorList>
    </citation>
    <scope>NUCLEOTIDE SEQUENCE</scope>
</reference>
<dbReference type="InterPro" id="IPR001680">
    <property type="entry name" value="WD40_rpt"/>
</dbReference>
<dbReference type="AlphaFoldDB" id="A0A8S4FV47"/>
<keyword evidence="2" id="KW-0677">Repeat</keyword>
<dbReference type="Proteomes" id="UP000653454">
    <property type="component" value="Unassembled WGS sequence"/>
</dbReference>
<dbReference type="EMBL" id="CAJHNJ030000051">
    <property type="protein sequence ID" value="CAG9132603.1"/>
    <property type="molecule type" value="Genomic_DNA"/>
</dbReference>
<dbReference type="GO" id="GO:0005737">
    <property type="term" value="C:cytoplasm"/>
    <property type="evidence" value="ECO:0007669"/>
    <property type="project" value="TreeGrafter"/>
</dbReference>
<evidence type="ECO:0000313" key="5">
    <source>
        <dbReference type="Proteomes" id="UP000653454"/>
    </source>
</evidence>
<dbReference type="PROSITE" id="PS50082">
    <property type="entry name" value="WD_REPEATS_2"/>
    <property type="match status" value="1"/>
</dbReference>
<protein>
    <submittedName>
        <fullName evidence="4">(diamondback moth) hypothetical protein</fullName>
    </submittedName>
</protein>
<dbReference type="InterPro" id="IPR045151">
    <property type="entry name" value="DCAF8"/>
</dbReference>
<sequence length="246" mass="26612">MIAQEAAAAAMGRRPRRRRVPGLRARALAPCLAPARAHARACDAHVLPAASNPPIPISLHLNLSTAPGEEEDKQSTSVLERQLRASALDYSRRFLGHCNTTTDIKEANFLGPRAEFAAAGRRFLGHCNTTTDIKEANFLGPRAEFAAAGRRFLGHCNTTTDIKEANFLGPRAEFAAAGSDDGSMFIWSRRSTNIVRVLRGDESIVNCVQMHPAALLLATSGIESAVRLWSPRPEVPTSPAEMHRGS</sequence>
<dbReference type="GO" id="GO:0080008">
    <property type="term" value="C:Cul4-RING E3 ubiquitin ligase complex"/>
    <property type="evidence" value="ECO:0007669"/>
    <property type="project" value="TreeGrafter"/>
</dbReference>
<gene>
    <name evidence="4" type="ORF">PLXY2_LOCUS10869</name>
</gene>
<keyword evidence="5" id="KW-1185">Reference proteome</keyword>
<dbReference type="Gene3D" id="2.130.10.10">
    <property type="entry name" value="YVTN repeat-like/Quinoprotein amine dehydrogenase"/>
    <property type="match status" value="1"/>
</dbReference>
<comment type="caution">
    <text evidence="4">The sequence shown here is derived from an EMBL/GenBank/DDBJ whole genome shotgun (WGS) entry which is preliminary data.</text>
</comment>
<evidence type="ECO:0000256" key="3">
    <source>
        <dbReference type="PROSITE-ProRule" id="PRU00221"/>
    </source>
</evidence>
<evidence type="ECO:0000256" key="2">
    <source>
        <dbReference type="ARBA" id="ARBA00022737"/>
    </source>
</evidence>
<dbReference type="GO" id="GO:0045717">
    <property type="term" value="P:negative regulation of fatty acid biosynthetic process"/>
    <property type="evidence" value="ECO:0007669"/>
    <property type="project" value="TreeGrafter"/>
</dbReference>
<proteinExistence type="predicted"/>
<feature type="repeat" description="WD" evidence="3">
    <location>
        <begin position="198"/>
        <end position="230"/>
    </location>
</feature>
<name>A0A8S4FV47_PLUXY</name>
<dbReference type="PANTHER" id="PTHR15574">
    <property type="entry name" value="WD REPEAT DOMAIN-CONTAINING FAMILY"/>
    <property type="match status" value="1"/>
</dbReference>
<dbReference type="Pfam" id="PF00400">
    <property type="entry name" value="WD40"/>
    <property type="match status" value="1"/>
</dbReference>
<evidence type="ECO:0000256" key="1">
    <source>
        <dbReference type="ARBA" id="ARBA00022574"/>
    </source>
</evidence>
<dbReference type="PANTHER" id="PTHR15574:SF40">
    <property type="entry name" value="WD AND TETRATRICOPEPTIDE REPEATS PROTEIN 1"/>
    <property type="match status" value="1"/>
</dbReference>
<dbReference type="SMART" id="SM00320">
    <property type="entry name" value="WD40"/>
    <property type="match status" value="2"/>
</dbReference>
<evidence type="ECO:0000313" key="4">
    <source>
        <dbReference type="EMBL" id="CAG9132603.1"/>
    </source>
</evidence>
<dbReference type="InterPro" id="IPR036322">
    <property type="entry name" value="WD40_repeat_dom_sf"/>
</dbReference>